<reference evidence="2" key="1">
    <citation type="submission" date="2023-07" db="EMBL/GenBank/DDBJ databases">
        <title>A draft genome of Kazachstania heterogenica Y-27499.</title>
        <authorList>
            <person name="Donic C."/>
            <person name="Kralova J.S."/>
            <person name="Fidel L."/>
            <person name="Ben-Dor S."/>
            <person name="Jung S."/>
        </authorList>
    </citation>
    <scope>NUCLEOTIDE SEQUENCE [LARGE SCALE GENOMIC DNA]</scope>
    <source>
        <strain evidence="2">Y27499</strain>
    </source>
</reference>
<dbReference type="InterPro" id="IPR037653">
    <property type="entry name" value="Cbp6"/>
</dbReference>
<keyword evidence="2" id="KW-1185">Reference proteome</keyword>
<dbReference type="GO" id="GO:0043022">
    <property type="term" value="F:ribosome binding"/>
    <property type="evidence" value="ECO:0007669"/>
    <property type="project" value="InterPro"/>
</dbReference>
<dbReference type="PANTHER" id="PTHR28250:SF1">
    <property type="entry name" value="CYTOCHROME B PRE-MRNA-PROCESSING PROTEIN 6"/>
    <property type="match status" value="1"/>
</dbReference>
<dbReference type="GO" id="GO:0061671">
    <property type="term" value="C:Cbp3p-Cbp6 complex"/>
    <property type="evidence" value="ECO:0007669"/>
    <property type="project" value="InterPro"/>
</dbReference>
<dbReference type="GO" id="GO:0034551">
    <property type="term" value="P:mitochondrial respiratory chain complex III assembly"/>
    <property type="evidence" value="ECO:0007669"/>
    <property type="project" value="TreeGrafter"/>
</dbReference>
<protein>
    <recommendedName>
        <fullName evidence="3">Cytochrome B pre-mRNA-processing protein 6</fullName>
    </recommendedName>
</protein>
<evidence type="ECO:0000313" key="1">
    <source>
        <dbReference type="EMBL" id="KAK5781146.1"/>
    </source>
</evidence>
<dbReference type="EMBL" id="JAWIZZ010000038">
    <property type="protein sequence ID" value="KAK5781146.1"/>
    <property type="molecule type" value="Genomic_DNA"/>
</dbReference>
<organism evidence="1 2">
    <name type="scientific">Arxiozyma heterogenica</name>
    <dbReference type="NCBI Taxonomy" id="278026"/>
    <lineage>
        <taxon>Eukaryota</taxon>
        <taxon>Fungi</taxon>
        <taxon>Dikarya</taxon>
        <taxon>Ascomycota</taxon>
        <taxon>Saccharomycotina</taxon>
        <taxon>Saccharomycetes</taxon>
        <taxon>Saccharomycetales</taxon>
        <taxon>Saccharomycetaceae</taxon>
        <taxon>Arxiozyma</taxon>
    </lineage>
</organism>
<dbReference type="AlphaFoldDB" id="A0AAN7W4N4"/>
<comment type="caution">
    <text evidence="1">The sequence shown here is derived from an EMBL/GenBank/DDBJ whole genome shotgun (WGS) entry which is preliminary data.</text>
</comment>
<proteinExistence type="predicted"/>
<accession>A0AAN7W4N4</accession>
<gene>
    <name evidence="1" type="ORF">RI543_001538</name>
</gene>
<dbReference type="Proteomes" id="UP001306508">
    <property type="component" value="Unassembled WGS sequence"/>
</dbReference>
<dbReference type="Pfam" id="PF20180">
    <property type="entry name" value="UQCC2_CBP6"/>
    <property type="match status" value="1"/>
</dbReference>
<evidence type="ECO:0000313" key="2">
    <source>
        <dbReference type="Proteomes" id="UP001306508"/>
    </source>
</evidence>
<name>A0AAN7W4N4_9SACH</name>
<dbReference type="PANTHER" id="PTHR28250">
    <property type="entry name" value="CYTOCHROME B PRE-MRNA-PROCESSING PROTEIN 6"/>
    <property type="match status" value="1"/>
</dbReference>
<sequence length="158" mass="18466">MLSTVKEGAKQMVKLLEKFPQERMKHMISFKQTQLDRFRRVAGLQVDNKIDSNEPNLSINEIKDMLNRSKGPLGLQRDVLKKIQAVIPRDQFTEQDLKRQISSLENIMSNKYKDYYDVGDKLYKPAGNPNYYVRLMDEINGKKKETFISAMKVIFFGK</sequence>
<evidence type="ECO:0008006" key="3">
    <source>
        <dbReference type="Google" id="ProtNLM"/>
    </source>
</evidence>